<sequence>MTQDCPLHSVLSVLLSYPEAPLLESLDDIDQALAEWPQARSLLAPLTGLLRDTPLIALQENYVATFDRNPAHSLHLFEHVHGESRDRGQAMVDLLDEYRREGFDLVTAELPDYVPLFLEFLGALAIDGKEAHAEQLLGDAIHVLAAIGDRLARNDSPYASVFAVLRTLTDVQPQAQEDPPVRDMDEALEMFGPGADGVEPLLTGGGLPSPACGRGAGGQGEHVAPIQFVAKPTPGLSPAQPSALEAQS</sequence>
<dbReference type="AlphaFoldDB" id="A0A4Q7S7Z5"/>
<dbReference type="PANTHER" id="PTHR43680:SF2">
    <property type="entry name" value="NITRATE REDUCTASE MOLYBDENUM COFACTOR ASSEMBLY CHAPERONE NARJ"/>
    <property type="match status" value="1"/>
</dbReference>
<dbReference type="InterPro" id="IPR020945">
    <property type="entry name" value="DMSO/NO3_reduct_chaperone"/>
</dbReference>
<dbReference type="GO" id="GO:0042128">
    <property type="term" value="P:nitrate assimilation"/>
    <property type="evidence" value="ECO:0007669"/>
    <property type="project" value="UniProtKB-KW"/>
</dbReference>
<dbReference type="EMBL" id="SGXM01000001">
    <property type="protein sequence ID" value="RZT41850.1"/>
    <property type="molecule type" value="Genomic_DNA"/>
</dbReference>
<dbReference type="NCBIfam" id="TIGR00684">
    <property type="entry name" value="narJ"/>
    <property type="match status" value="1"/>
</dbReference>
<accession>A0A4Q7S7Z5</accession>
<organism evidence="2 3">
    <name type="scientific">Cupriavidus agavae</name>
    <dbReference type="NCBI Taxonomy" id="1001822"/>
    <lineage>
        <taxon>Bacteria</taxon>
        <taxon>Pseudomonadati</taxon>
        <taxon>Pseudomonadota</taxon>
        <taxon>Betaproteobacteria</taxon>
        <taxon>Burkholderiales</taxon>
        <taxon>Burkholderiaceae</taxon>
        <taxon>Cupriavidus</taxon>
    </lineage>
</organism>
<protein>
    <submittedName>
        <fullName evidence="2">Respiratory nitrate reductase chaperone NarJ</fullName>
    </submittedName>
</protein>
<dbReference type="RefSeq" id="WP_130389857.1">
    <property type="nucleotide sequence ID" value="NZ_SGXM01000001.1"/>
</dbReference>
<keyword evidence="3" id="KW-1185">Reference proteome</keyword>
<dbReference type="Proteomes" id="UP000291078">
    <property type="component" value="Unassembled WGS sequence"/>
</dbReference>
<dbReference type="OrthoDB" id="8478585at2"/>
<dbReference type="InterPro" id="IPR036411">
    <property type="entry name" value="TorD-like_sf"/>
</dbReference>
<dbReference type="GO" id="GO:0051131">
    <property type="term" value="P:chaperone-mediated protein complex assembly"/>
    <property type="evidence" value="ECO:0007669"/>
    <property type="project" value="InterPro"/>
</dbReference>
<name>A0A4Q7S7Z5_9BURK</name>
<dbReference type="InterPro" id="IPR003765">
    <property type="entry name" value="NO3_reductase_chaperone_NarJ"/>
</dbReference>
<dbReference type="SUPFAM" id="SSF89155">
    <property type="entry name" value="TorD-like"/>
    <property type="match status" value="1"/>
</dbReference>
<evidence type="ECO:0000256" key="1">
    <source>
        <dbReference type="ARBA" id="ARBA00023063"/>
    </source>
</evidence>
<reference evidence="2 3" key="1">
    <citation type="journal article" date="2015" name="Stand. Genomic Sci.">
        <title>Genomic Encyclopedia of Bacterial and Archaeal Type Strains, Phase III: the genomes of soil and plant-associated and newly described type strains.</title>
        <authorList>
            <person name="Whitman W.B."/>
            <person name="Woyke T."/>
            <person name="Klenk H.P."/>
            <person name="Zhou Y."/>
            <person name="Lilburn T.G."/>
            <person name="Beck B.J."/>
            <person name="De Vos P."/>
            <person name="Vandamme P."/>
            <person name="Eisen J.A."/>
            <person name="Garrity G."/>
            <person name="Hugenholtz P."/>
            <person name="Kyrpides N.C."/>
        </authorList>
    </citation>
    <scope>NUCLEOTIDE SEQUENCE [LARGE SCALE GENOMIC DNA]</scope>
    <source>
        <strain evidence="2 3">ASC-9842</strain>
    </source>
</reference>
<keyword evidence="1" id="KW-0534">Nitrate assimilation</keyword>
<dbReference type="GO" id="GO:0016530">
    <property type="term" value="F:metallochaperone activity"/>
    <property type="evidence" value="ECO:0007669"/>
    <property type="project" value="TreeGrafter"/>
</dbReference>
<dbReference type="PANTHER" id="PTHR43680">
    <property type="entry name" value="NITRATE REDUCTASE MOLYBDENUM COFACTOR ASSEMBLY CHAPERONE"/>
    <property type="match status" value="1"/>
</dbReference>
<dbReference type="Gene3D" id="1.10.3480.10">
    <property type="entry name" value="TorD-like"/>
    <property type="match status" value="1"/>
</dbReference>
<evidence type="ECO:0000313" key="2">
    <source>
        <dbReference type="EMBL" id="RZT41850.1"/>
    </source>
</evidence>
<gene>
    <name evidence="2" type="ORF">EV147_0862</name>
</gene>
<comment type="caution">
    <text evidence="2">The sequence shown here is derived from an EMBL/GenBank/DDBJ whole genome shotgun (WGS) entry which is preliminary data.</text>
</comment>
<evidence type="ECO:0000313" key="3">
    <source>
        <dbReference type="Proteomes" id="UP000291078"/>
    </source>
</evidence>
<proteinExistence type="predicted"/>
<dbReference type="Pfam" id="PF02613">
    <property type="entry name" value="Nitrate_red_del"/>
    <property type="match status" value="1"/>
</dbReference>
<dbReference type="GO" id="GO:0051082">
    <property type="term" value="F:unfolded protein binding"/>
    <property type="evidence" value="ECO:0007669"/>
    <property type="project" value="InterPro"/>
</dbReference>